<organism evidence="5 6">
    <name type="scientific">Psychromarinibacter sediminicola</name>
    <dbReference type="NCBI Taxonomy" id="3033385"/>
    <lineage>
        <taxon>Bacteria</taxon>
        <taxon>Pseudomonadati</taxon>
        <taxon>Pseudomonadota</taxon>
        <taxon>Alphaproteobacteria</taxon>
        <taxon>Rhodobacterales</taxon>
        <taxon>Paracoccaceae</taxon>
        <taxon>Psychromarinibacter</taxon>
    </lineage>
</organism>
<comment type="subcellular location">
    <subcellularLocation>
        <location evidence="1">Periplasm</location>
    </subcellularLocation>
</comment>
<dbReference type="EMBL" id="JARGYC010000002">
    <property type="protein sequence ID" value="MDF0599302.1"/>
    <property type="molecule type" value="Genomic_DNA"/>
</dbReference>
<dbReference type="PANTHER" id="PTHR33376:SF5">
    <property type="entry name" value="EXTRACYTOPLASMIC SOLUTE RECEPTOR PROTEIN"/>
    <property type="match status" value="1"/>
</dbReference>
<evidence type="ECO:0000256" key="2">
    <source>
        <dbReference type="ARBA" id="ARBA00022729"/>
    </source>
</evidence>
<evidence type="ECO:0000256" key="3">
    <source>
        <dbReference type="ARBA" id="ARBA00022764"/>
    </source>
</evidence>
<protein>
    <submittedName>
        <fullName evidence="5">TRAP transporter substrate-binding protein DctP</fullName>
    </submittedName>
</protein>
<dbReference type="NCBIfam" id="NF037995">
    <property type="entry name" value="TRAP_S1"/>
    <property type="match status" value="1"/>
</dbReference>
<reference evidence="5" key="1">
    <citation type="submission" date="2023-03" db="EMBL/GenBank/DDBJ databases">
        <title>Multiphase analysis and comparison of six strains from genera Psychromarinibacter, Lutimaribacter, and Maritimibacter, including a novel species: Psychromarinibacter sediminicola sp. nov.</title>
        <authorList>
            <person name="Wang Y.-H."/>
            <person name="Ye M.-Q."/>
            <person name="Du Z.-J."/>
        </authorList>
    </citation>
    <scope>NUCLEOTIDE SEQUENCE</scope>
    <source>
        <strain evidence="5">C21-152</strain>
    </source>
</reference>
<dbReference type="RefSeq" id="WP_275565450.1">
    <property type="nucleotide sequence ID" value="NZ_JARGYC010000002.1"/>
</dbReference>
<feature type="signal peptide" evidence="4">
    <location>
        <begin position="1"/>
        <end position="26"/>
    </location>
</feature>
<dbReference type="Proteomes" id="UP001220964">
    <property type="component" value="Unassembled WGS sequence"/>
</dbReference>
<keyword evidence="3" id="KW-0574">Periplasm</keyword>
<proteinExistence type="predicted"/>
<sequence length="346" mass="38139">MPILELTRRGFAALALTAAMGTAASAADYTIRYASPYPPNHIFSQADQEYFKKVEEESGGRVAFQPYWAGTLISDREGMDQLASGVADMAFIAPIYSRTGKDITKSMSGWLDPRLNPVQKVELFWRIWDKYEALRDEYDSIHLIAAHAGDNMHIQTADRAVRSVADLDGLRLKATGESVTVLNELGAAAVAMPMGEVYVALQKGILDGTVAPYETLIGFKFAEVINYYTTIPMPRSAYGSRAMNIDSWNALPEDIQAILTENRIYWAEQVDKFAAAQDEEGKAYGMEQGVEFIEPDQETLDAVLAAQNKVWSARAEELDAKGLPGTEIMNDMAKWSKEILAADGEG</sequence>
<evidence type="ECO:0000256" key="1">
    <source>
        <dbReference type="ARBA" id="ARBA00004418"/>
    </source>
</evidence>
<feature type="chain" id="PRO_5042235499" evidence="4">
    <location>
        <begin position="27"/>
        <end position="346"/>
    </location>
</feature>
<evidence type="ECO:0000313" key="6">
    <source>
        <dbReference type="Proteomes" id="UP001220964"/>
    </source>
</evidence>
<accession>A0AAE3T6I7</accession>
<keyword evidence="2 4" id="KW-0732">Signal</keyword>
<dbReference type="GO" id="GO:0055085">
    <property type="term" value="P:transmembrane transport"/>
    <property type="evidence" value="ECO:0007669"/>
    <property type="project" value="InterPro"/>
</dbReference>
<dbReference type="GO" id="GO:0042597">
    <property type="term" value="C:periplasmic space"/>
    <property type="evidence" value="ECO:0007669"/>
    <property type="project" value="UniProtKB-SubCell"/>
</dbReference>
<dbReference type="Pfam" id="PF03480">
    <property type="entry name" value="DctP"/>
    <property type="match status" value="1"/>
</dbReference>
<keyword evidence="6" id="KW-1185">Reference proteome</keyword>
<dbReference type="PANTHER" id="PTHR33376">
    <property type="match status" value="1"/>
</dbReference>
<dbReference type="Gene3D" id="3.40.190.170">
    <property type="entry name" value="Bacterial extracellular solute-binding protein, family 7"/>
    <property type="match status" value="1"/>
</dbReference>
<evidence type="ECO:0000256" key="4">
    <source>
        <dbReference type="SAM" id="SignalP"/>
    </source>
</evidence>
<comment type="caution">
    <text evidence="5">The sequence shown here is derived from an EMBL/GenBank/DDBJ whole genome shotgun (WGS) entry which is preliminary data.</text>
</comment>
<dbReference type="InterPro" id="IPR038404">
    <property type="entry name" value="TRAP_DctP_sf"/>
</dbReference>
<evidence type="ECO:0000313" key="5">
    <source>
        <dbReference type="EMBL" id="MDF0599302.1"/>
    </source>
</evidence>
<name>A0AAE3T6I7_9RHOB</name>
<dbReference type="AlphaFoldDB" id="A0AAE3T6I7"/>
<gene>
    <name evidence="5" type="primary">dctP</name>
    <name evidence="5" type="ORF">P1J78_01025</name>
</gene>
<dbReference type="InterPro" id="IPR018389">
    <property type="entry name" value="DctP_fam"/>
</dbReference>